<organism evidence="2 3">
    <name type="scientific">Hydnum rufescens UP504</name>
    <dbReference type="NCBI Taxonomy" id="1448309"/>
    <lineage>
        <taxon>Eukaryota</taxon>
        <taxon>Fungi</taxon>
        <taxon>Dikarya</taxon>
        <taxon>Basidiomycota</taxon>
        <taxon>Agaricomycotina</taxon>
        <taxon>Agaricomycetes</taxon>
        <taxon>Cantharellales</taxon>
        <taxon>Hydnaceae</taxon>
        <taxon>Hydnum</taxon>
    </lineage>
</organism>
<accession>A0A9P6DYN0</accession>
<evidence type="ECO:0000256" key="1">
    <source>
        <dbReference type="SAM" id="MobiDB-lite"/>
    </source>
</evidence>
<name>A0A9P6DYN0_9AGAM</name>
<reference evidence="2" key="1">
    <citation type="journal article" date="2020" name="Nat. Commun.">
        <title>Large-scale genome sequencing of mycorrhizal fungi provides insights into the early evolution of symbiotic traits.</title>
        <authorList>
            <person name="Miyauchi S."/>
            <person name="Kiss E."/>
            <person name="Kuo A."/>
            <person name="Drula E."/>
            <person name="Kohler A."/>
            <person name="Sanchez-Garcia M."/>
            <person name="Morin E."/>
            <person name="Andreopoulos B."/>
            <person name="Barry K.W."/>
            <person name="Bonito G."/>
            <person name="Buee M."/>
            <person name="Carver A."/>
            <person name="Chen C."/>
            <person name="Cichocki N."/>
            <person name="Clum A."/>
            <person name="Culley D."/>
            <person name="Crous P.W."/>
            <person name="Fauchery L."/>
            <person name="Girlanda M."/>
            <person name="Hayes R.D."/>
            <person name="Keri Z."/>
            <person name="LaButti K."/>
            <person name="Lipzen A."/>
            <person name="Lombard V."/>
            <person name="Magnuson J."/>
            <person name="Maillard F."/>
            <person name="Murat C."/>
            <person name="Nolan M."/>
            <person name="Ohm R.A."/>
            <person name="Pangilinan J."/>
            <person name="Pereira M.F."/>
            <person name="Perotto S."/>
            <person name="Peter M."/>
            <person name="Pfister S."/>
            <person name="Riley R."/>
            <person name="Sitrit Y."/>
            <person name="Stielow J.B."/>
            <person name="Szollosi G."/>
            <person name="Zifcakova L."/>
            <person name="Stursova M."/>
            <person name="Spatafora J.W."/>
            <person name="Tedersoo L."/>
            <person name="Vaario L.M."/>
            <person name="Yamada A."/>
            <person name="Yan M."/>
            <person name="Wang P."/>
            <person name="Xu J."/>
            <person name="Bruns T."/>
            <person name="Baldrian P."/>
            <person name="Vilgalys R."/>
            <person name="Dunand C."/>
            <person name="Henrissat B."/>
            <person name="Grigoriev I.V."/>
            <person name="Hibbett D."/>
            <person name="Nagy L.G."/>
            <person name="Martin F.M."/>
        </authorList>
    </citation>
    <scope>NUCLEOTIDE SEQUENCE</scope>
    <source>
        <strain evidence="2">UP504</strain>
    </source>
</reference>
<comment type="caution">
    <text evidence="2">The sequence shown here is derived from an EMBL/GenBank/DDBJ whole genome shotgun (WGS) entry which is preliminary data.</text>
</comment>
<feature type="region of interest" description="Disordered" evidence="1">
    <location>
        <begin position="1"/>
        <end position="25"/>
    </location>
</feature>
<evidence type="ECO:0000313" key="2">
    <source>
        <dbReference type="EMBL" id="KAF9519666.1"/>
    </source>
</evidence>
<evidence type="ECO:0000313" key="3">
    <source>
        <dbReference type="Proteomes" id="UP000886523"/>
    </source>
</evidence>
<dbReference type="EMBL" id="MU128916">
    <property type="protein sequence ID" value="KAF9519666.1"/>
    <property type="molecule type" value="Genomic_DNA"/>
</dbReference>
<keyword evidence="3" id="KW-1185">Reference proteome</keyword>
<gene>
    <name evidence="2" type="ORF">BS47DRAFT_1077772</name>
</gene>
<dbReference type="Proteomes" id="UP000886523">
    <property type="component" value="Unassembled WGS sequence"/>
</dbReference>
<protein>
    <submittedName>
        <fullName evidence="2">Uncharacterized protein</fullName>
    </submittedName>
</protein>
<proteinExistence type="predicted"/>
<dbReference type="AlphaFoldDB" id="A0A9P6DYN0"/>
<sequence>MPLRRPPALVLQHSLSTSSRKPMHSPIWQPISPSAKSSSLLNPSVFACVPLSPVSKSLGTESPTACSRDLKSSLIPEAVPYSHAHSSAAEPGTSLTIHPPSYLSSFDRGWSSPMIRSSSVFASSGPETTNALGLRGMHVPFVMTNVMYVVRREAWPSVQREDTEDIAFQAEIYSREETLRGAWLDSFLEVHKSTQRLQDTILILRTLSEVHVSHYLYYGGIGSNTWPTGGVGVEG</sequence>